<feature type="region of interest" description="Disordered" evidence="1">
    <location>
        <begin position="39"/>
        <end position="66"/>
    </location>
</feature>
<dbReference type="AlphaFoldDB" id="A0A8X6T3M3"/>
<evidence type="ECO:0000313" key="3">
    <source>
        <dbReference type="Proteomes" id="UP000887159"/>
    </source>
</evidence>
<protein>
    <submittedName>
        <fullName evidence="2">Uncharacterized protein</fullName>
    </submittedName>
</protein>
<keyword evidence="3" id="KW-1185">Reference proteome</keyword>
<accession>A0A8X6T3M3</accession>
<reference evidence="2" key="1">
    <citation type="submission" date="2020-08" db="EMBL/GenBank/DDBJ databases">
        <title>Multicomponent nature underlies the extraordinary mechanical properties of spider dragline silk.</title>
        <authorList>
            <person name="Kono N."/>
            <person name="Nakamura H."/>
            <person name="Mori M."/>
            <person name="Yoshida Y."/>
            <person name="Ohtoshi R."/>
            <person name="Malay A.D."/>
            <person name="Moran D.A.P."/>
            <person name="Tomita M."/>
            <person name="Numata K."/>
            <person name="Arakawa K."/>
        </authorList>
    </citation>
    <scope>NUCLEOTIDE SEQUENCE</scope>
</reference>
<dbReference type="Proteomes" id="UP000887159">
    <property type="component" value="Unassembled WGS sequence"/>
</dbReference>
<organism evidence="2 3">
    <name type="scientific">Trichonephila clavipes</name>
    <name type="common">Golden silk orbweaver</name>
    <name type="synonym">Nephila clavipes</name>
    <dbReference type="NCBI Taxonomy" id="2585209"/>
    <lineage>
        <taxon>Eukaryota</taxon>
        <taxon>Metazoa</taxon>
        <taxon>Ecdysozoa</taxon>
        <taxon>Arthropoda</taxon>
        <taxon>Chelicerata</taxon>
        <taxon>Arachnida</taxon>
        <taxon>Araneae</taxon>
        <taxon>Araneomorphae</taxon>
        <taxon>Entelegynae</taxon>
        <taxon>Araneoidea</taxon>
        <taxon>Nephilidae</taxon>
        <taxon>Trichonephila</taxon>
    </lineage>
</organism>
<evidence type="ECO:0000256" key="1">
    <source>
        <dbReference type="SAM" id="MobiDB-lite"/>
    </source>
</evidence>
<gene>
    <name evidence="2" type="ORF">TNCV_3383761</name>
</gene>
<sequence>MALSGSLPQINLGVQVVNIMLDPSPFVNPMSLARADTSRDVLPRGGTSQSNHRFTGSVGLASSPHV</sequence>
<evidence type="ECO:0000313" key="2">
    <source>
        <dbReference type="EMBL" id="GFY17883.1"/>
    </source>
</evidence>
<name>A0A8X6T3M3_TRICX</name>
<dbReference type="EMBL" id="BMAU01021347">
    <property type="protein sequence ID" value="GFY17883.1"/>
    <property type="molecule type" value="Genomic_DNA"/>
</dbReference>
<proteinExistence type="predicted"/>
<comment type="caution">
    <text evidence="2">The sequence shown here is derived from an EMBL/GenBank/DDBJ whole genome shotgun (WGS) entry which is preliminary data.</text>
</comment>